<comment type="caution">
    <text evidence="1">The sequence shown here is derived from an EMBL/GenBank/DDBJ whole genome shotgun (WGS) entry which is preliminary data.</text>
</comment>
<accession>A0A8H6Z761</accession>
<name>A0A8H6Z761_9AGAR</name>
<gene>
    <name evidence="1" type="ORF">MSAN_00567200</name>
</gene>
<organism evidence="1 2">
    <name type="scientific">Mycena sanguinolenta</name>
    <dbReference type="NCBI Taxonomy" id="230812"/>
    <lineage>
        <taxon>Eukaryota</taxon>
        <taxon>Fungi</taxon>
        <taxon>Dikarya</taxon>
        <taxon>Basidiomycota</taxon>
        <taxon>Agaricomycotina</taxon>
        <taxon>Agaricomycetes</taxon>
        <taxon>Agaricomycetidae</taxon>
        <taxon>Agaricales</taxon>
        <taxon>Marasmiineae</taxon>
        <taxon>Mycenaceae</taxon>
        <taxon>Mycena</taxon>
    </lineage>
</organism>
<evidence type="ECO:0000313" key="2">
    <source>
        <dbReference type="Proteomes" id="UP000623467"/>
    </source>
</evidence>
<dbReference type="Proteomes" id="UP000623467">
    <property type="component" value="Unassembled WGS sequence"/>
</dbReference>
<keyword evidence="2" id="KW-1185">Reference proteome</keyword>
<evidence type="ECO:0000313" key="1">
    <source>
        <dbReference type="EMBL" id="KAF7373568.1"/>
    </source>
</evidence>
<proteinExistence type="predicted"/>
<dbReference type="AlphaFoldDB" id="A0A8H6Z761"/>
<protein>
    <submittedName>
        <fullName evidence="1">Uncharacterized protein</fullName>
    </submittedName>
</protein>
<sequence>MAGGPTISIDNSGLIATPYTPATTIEGRLADLRQFIQNRLPGTAGIHPVRAEDLVVYYDRNPKCASRIDLGNASEEDLAALANACDTGGQTASGRTMDSTKFATRFDVVTSGLIDMISGDVLQGENVDKSLRAELSHMNVYGSGECGEPQQNISHRDSMIGSLAVIFPTVHAGGRLTISHENTPLFYDSSTALSAAGTSAVTYLALYDKVSSTMAPIDNGYRIELVYNLSLMDRDSAGPVGTPMIHNPSATERLLEDRIQDLLAHPNFLPVGGFLAVGLVHKYAMPSPVAGNESGAHYENGRLVIPQTPARWDSVLKSLKGIDARMRTVFQRIGLTPSVKLLYSDPEERDDVLLDEIADLSGIHEGVFCFGPPELAMEKIRRLGTTLQRDSWRMKELEPIQALYRQAYLASGNAPVTKEEGTEEHLGGSITHVGEVVHWLADLGEKNQVHTAYPQEDHMCGDKPGTAALLIPVPAFGDGLRQILV</sequence>
<dbReference type="OrthoDB" id="2978433at2759"/>
<dbReference type="EMBL" id="JACAZH010000003">
    <property type="protein sequence ID" value="KAF7373568.1"/>
    <property type="molecule type" value="Genomic_DNA"/>
</dbReference>
<dbReference type="PANTHER" id="PTHR33099:SF13">
    <property type="entry name" value="F-BOX DOMAIN-CONTAINING PROTEIN-RELATED"/>
    <property type="match status" value="1"/>
</dbReference>
<dbReference type="PANTHER" id="PTHR33099">
    <property type="entry name" value="FE2OG DIOXYGENASE DOMAIN-CONTAINING PROTEIN"/>
    <property type="match status" value="1"/>
</dbReference>
<reference evidence="1" key="1">
    <citation type="submission" date="2020-05" db="EMBL/GenBank/DDBJ databases">
        <title>Mycena genomes resolve the evolution of fungal bioluminescence.</title>
        <authorList>
            <person name="Tsai I.J."/>
        </authorList>
    </citation>
    <scope>NUCLEOTIDE SEQUENCE</scope>
    <source>
        <strain evidence="1">160909Yilan</strain>
    </source>
</reference>